<reference evidence="1" key="2">
    <citation type="submission" date="2025-09" db="UniProtKB">
        <authorList>
            <consortium name="EnsemblPlants"/>
        </authorList>
    </citation>
    <scope>IDENTIFICATION</scope>
</reference>
<sequence>MDCNEEHSVWSYLPSDWPDSYLLEEEALLSNLSFPSFCCEPLSSTVPAVGQNCMPQGEPITNFEEDVQWYWDDSSREESSEKGLPLLYYSADNGAASNINSSCFASPCAPPAAAPVVPMKTDRVRSEKALTFKLVSQYFYLPIMQAARELKVGLTALKKRCRELGIPRWPHRKMKSLRALINNVEALQEAGKANDDEQLRAMVETLEQERRLLEQKPCVELKDTTKRLRQACFKANYKKRRVLALEAGEPSKYY</sequence>
<organism evidence="1 2">
    <name type="scientific">Avena sativa</name>
    <name type="common">Oat</name>
    <dbReference type="NCBI Taxonomy" id="4498"/>
    <lineage>
        <taxon>Eukaryota</taxon>
        <taxon>Viridiplantae</taxon>
        <taxon>Streptophyta</taxon>
        <taxon>Embryophyta</taxon>
        <taxon>Tracheophyta</taxon>
        <taxon>Spermatophyta</taxon>
        <taxon>Magnoliopsida</taxon>
        <taxon>Liliopsida</taxon>
        <taxon>Poales</taxon>
        <taxon>Poaceae</taxon>
        <taxon>BOP clade</taxon>
        <taxon>Pooideae</taxon>
        <taxon>Poodae</taxon>
        <taxon>Poeae</taxon>
        <taxon>Poeae Chloroplast Group 1 (Aveneae type)</taxon>
        <taxon>Aveninae</taxon>
        <taxon>Avena</taxon>
    </lineage>
</organism>
<evidence type="ECO:0000313" key="2">
    <source>
        <dbReference type="Proteomes" id="UP001732700"/>
    </source>
</evidence>
<keyword evidence="2" id="KW-1185">Reference proteome</keyword>
<protein>
    <submittedName>
        <fullName evidence="1">Uncharacterized protein</fullName>
    </submittedName>
</protein>
<evidence type="ECO:0000313" key="1">
    <source>
        <dbReference type="EnsemblPlants" id="AVESA.00010b.r2.7DG1397500.1.CDS"/>
    </source>
</evidence>
<proteinExistence type="predicted"/>
<accession>A0ACD6AFJ4</accession>
<name>A0ACD6AFJ4_AVESA</name>
<reference evidence="1" key="1">
    <citation type="submission" date="2021-05" db="EMBL/GenBank/DDBJ databases">
        <authorList>
            <person name="Scholz U."/>
            <person name="Mascher M."/>
            <person name="Fiebig A."/>
        </authorList>
    </citation>
    <scope>NUCLEOTIDE SEQUENCE [LARGE SCALE GENOMIC DNA]</scope>
</reference>
<dbReference type="Proteomes" id="UP001732700">
    <property type="component" value="Chromosome 7D"/>
</dbReference>
<dbReference type="EnsemblPlants" id="AVESA.00010b.r2.7DG1397500.1">
    <property type="protein sequence ID" value="AVESA.00010b.r2.7DG1397500.1.CDS"/>
    <property type="gene ID" value="AVESA.00010b.r2.7DG1397500"/>
</dbReference>